<dbReference type="GO" id="GO:0030976">
    <property type="term" value="F:thiamine pyrophosphate binding"/>
    <property type="evidence" value="ECO:0007669"/>
    <property type="project" value="InterPro"/>
</dbReference>
<name>A0A1F2UIH2_9ACTN</name>
<evidence type="ECO:0000256" key="1">
    <source>
        <dbReference type="ARBA" id="ARBA00023002"/>
    </source>
</evidence>
<dbReference type="GO" id="GO:0000287">
    <property type="term" value="F:magnesium ion binding"/>
    <property type="evidence" value="ECO:0007669"/>
    <property type="project" value="UniProtKB-ARBA"/>
</dbReference>
<accession>A0A1F2UIH2</accession>
<dbReference type="EMBL" id="MELI01000084">
    <property type="protein sequence ID" value="OFW32821.1"/>
    <property type="molecule type" value="Genomic_DNA"/>
</dbReference>
<dbReference type="InterPro" id="IPR029061">
    <property type="entry name" value="THDP-binding"/>
</dbReference>
<keyword evidence="3" id="KW-0670">Pyruvate</keyword>
<evidence type="ECO:0000259" key="2">
    <source>
        <dbReference type="Pfam" id="PF02775"/>
    </source>
</evidence>
<dbReference type="Pfam" id="PF02775">
    <property type="entry name" value="TPP_enzyme_C"/>
    <property type="match status" value="1"/>
</dbReference>
<evidence type="ECO:0000313" key="4">
    <source>
        <dbReference type="Proteomes" id="UP000178086"/>
    </source>
</evidence>
<evidence type="ECO:0000313" key="3">
    <source>
        <dbReference type="EMBL" id="OFW32821.1"/>
    </source>
</evidence>
<comment type="caution">
    <text evidence="3">The sequence shown here is derived from an EMBL/GenBank/DDBJ whole genome shotgun (WGS) entry which is preliminary data.</text>
</comment>
<proteinExistence type="predicted"/>
<organism evidence="3 4">
    <name type="scientific">Candidatus Aquicultor primus</name>
    <dbReference type="NCBI Taxonomy" id="1797195"/>
    <lineage>
        <taxon>Bacteria</taxon>
        <taxon>Bacillati</taxon>
        <taxon>Actinomycetota</taxon>
        <taxon>Candidatus Aquicultoria</taxon>
        <taxon>Candidatus Aquicultorales</taxon>
        <taxon>Candidatus Aquicultoraceae</taxon>
        <taxon>Candidatus Aquicultor</taxon>
    </lineage>
</organism>
<keyword evidence="1" id="KW-0560">Oxidoreductase</keyword>
<dbReference type="GO" id="GO:0016491">
    <property type="term" value="F:oxidoreductase activity"/>
    <property type="evidence" value="ECO:0007669"/>
    <property type="project" value="UniProtKB-KW"/>
</dbReference>
<gene>
    <name evidence="3" type="ORF">A2074_05355</name>
</gene>
<dbReference type="PANTHER" id="PTHR42897:SF2">
    <property type="entry name" value="PYRUVATE SYNTHASE SUBUNIT PORB"/>
    <property type="match status" value="1"/>
</dbReference>
<feature type="domain" description="Thiamine pyrophosphate enzyme TPP-binding" evidence="2">
    <location>
        <begin position="49"/>
        <end position="215"/>
    </location>
</feature>
<dbReference type="AlphaFoldDB" id="A0A1F2UIH2"/>
<dbReference type="Gene3D" id="3.40.50.970">
    <property type="match status" value="1"/>
</dbReference>
<reference evidence="3 4" key="1">
    <citation type="journal article" date="2016" name="Nat. Commun.">
        <title>Thousands of microbial genomes shed light on interconnected biogeochemical processes in an aquifer system.</title>
        <authorList>
            <person name="Anantharaman K."/>
            <person name="Brown C.T."/>
            <person name="Hug L.A."/>
            <person name="Sharon I."/>
            <person name="Castelle C.J."/>
            <person name="Probst A.J."/>
            <person name="Thomas B.C."/>
            <person name="Singh A."/>
            <person name="Wilkins M.J."/>
            <person name="Karaoz U."/>
            <person name="Brodie E.L."/>
            <person name="Williams K.H."/>
            <person name="Hubbard S.S."/>
            <person name="Banfield J.F."/>
        </authorList>
    </citation>
    <scope>NUCLEOTIDE SEQUENCE [LARGE SCALE GENOMIC DNA]</scope>
</reference>
<sequence length="315" mass="34730">MVVNLKKFTNKPELFTGGHRLCAGCGIATIIRQVLMAVENPVVISNATGCLEVGSSIYPYTSWKVPWIHSAFENSAATISGVETVYQALREEGKVAEDIRFIAIGGDGGTYDIGLQALSGALERGHNFTYICYDNEAYMNTGMQRSSASAYGSWTTTTPLGKVGKGKTIRKKPLTDIVVAHRIPYVAQAAPGHWRDLMTKVQKALATEGPSFLNILQPCVPGWRIEPHASMKAAKLAVETCYWPLYEVVDGVYRVTVKPKQKKPLAEYLELQGRFRHLLAEEQQPLLDELQADVDAVWEALLNKSAPTETKTKEE</sequence>
<dbReference type="PANTHER" id="PTHR42897">
    <property type="entry name" value="PYRUVATE SYNTHASE SUBUNIT PORB"/>
    <property type="match status" value="1"/>
</dbReference>
<dbReference type="InterPro" id="IPR011766">
    <property type="entry name" value="TPP_enzyme_TPP-bd"/>
</dbReference>
<dbReference type="CDD" id="cd03376">
    <property type="entry name" value="TPP_PFOR_porB_like"/>
    <property type="match status" value="1"/>
</dbReference>
<dbReference type="SUPFAM" id="SSF52518">
    <property type="entry name" value="Thiamin diphosphate-binding fold (THDP-binding)"/>
    <property type="match status" value="1"/>
</dbReference>
<dbReference type="InterPro" id="IPR051479">
    <property type="entry name" value="PorB-like"/>
</dbReference>
<protein>
    <submittedName>
        <fullName evidence="3">Pyruvate ferredoxin oxidoreductase</fullName>
    </submittedName>
</protein>
<dbReference type="Proteomes" id="UP000178086">
    <property type="component" value="Unassembled WGS sequence"/>
</dbReference>